<keyword evidence="2" id="KW-1185">Reference proteome</keyword>
<protein>
    <submittedName>
        <fullName evidence="1">Uncharacterized protein</fullName>
    </submittedName>
</protein>
<gene>
    <name evidence="1" type="ORF">QQF64_003029</name>
</gene>
<reference evidence="1 2" key="1">
    <citation type="submission" date="2023-09" db="EMBL/GenBank/DDBJ databases">
        <authorList>
            <person name="Wang M."/>
        </authorList>
    </citation>
    <scope>NUCLEOTIDE SEQUENCE [LARGE SCALE GENOMIC DNA]</scope>
    <source>
        <strain evidence="1">GT-2023</strain>
        <tissue evidence="1">Liver</tissue>
    </source>
</reference>
<accession>A0ABR3MKQ8</accession>
<evidence type="ECO:0000313" key="1">
    <source>
        <dbReference type="EMBL" id="KAL1265002.1"/>
    </source>
</evidence>
<dbReference type="Proteomes" id="UP001558613">
    <property type="component" value="Unassembled WGS sequence"/>
</dbReference>
<sequence length="167" mass="18359">MQKPQCDFPPRAETQCLLSITVHTTAPNATTIDNLQPPEGKPENETIGKPIVCRNSCMQLFSHECCGLSMPFGKLTLTKCTLGLLGLGALCILRLALVACGRLIDPGQPGALCFLEIRQQTRPPPYPTGPARLTNTNTQFLIHLWAAEDRQAFIYTLSSRPRGPLFR</sequence>
<evidence type="ECO:0000313" key="2">
    <source>
        <dbReference type="Proteomes" id="UP001558613"/>
    </source>
</evidence>
<name>A0ABR3MKQ8_9TELE</name>
<dbReference type="EMBL" id="JAYMGO010000011">
    <property type="protein sequence ID" value="KAL1265002.1"/>
    <property type="molecule type" value="Genomic_DNA"/>
</dbReference>
<comment type="caution">
    <text evidence="1">The sequence shown here is derived from an EMBL/GenBank/DDBJ whole genome shotgun (WGS) entry which is preliminary data.</text>
</comment>
<organism evidence="1 2">
    <name type="scientific">Cirrhinus molitorella</name>
    <name type="common">mud carp</name>
    <dbReference type="NCBI Taxonomy" id="172907"/>
    <lineage>
        <taxon>Eukaryota</taxon>
        <taxon>Metazoa</taxon>
        <taxon>Chordata</taxon>
        <taxon>Craniata</taxon>
        <taxon>Vertebrata</taxon>
        <taxon>Euteleostomi</taxon>
        <taxon>Actinopterygii</taxon>
        <taxon>Neopterygii</taxon>
        <taxon>Teleostei</taxon>
        <taxon>Ostariophysi</taxon>
        <taxon>Cypriniformes</taxon>
        <taxon>Cyprinidae</taxon>
        <taxon>Labeoninae</taxon>
        <taxon>Labeonini</taxon>
        <taxon>Cirrhinus</taxon>
    </lineage>
</organism>
<proteinExistence type="predicted"/>